<accession>A0A1C3UMU9</accession>
<dbReference type="AlphaFoldDB" id="A0A1C3UMU9"/>
<name>A0A1C3UMU9_9HYPH</name>
<feature type="region of interest" description="Disordered" evidence="1">
    <location>
        <begin position="128"/>
        <end position="150"/>
    </location>
</feature>
<reference evidence="3" key="1">
    <citation type="submission" date="2016-08" db="EMBL/GenBank/DDBJ databases">
        <authorList>
            <person name="Varghese N."/>
            <person name="Submissions Spin"/>
        </authorList>
    </citation>
    <scope>NUCLEOTIDE SEQUENCE [LARGE SCALE GENOMIC DNA]</scope>
    <source>
        <strain evidence="3">CCBAU 57015</strain>
    </source>
</reference>
<sequence>MGSGMVARLNRYSVLCGAMCGILALTLAGCSTPEEKAAYAKRKQPPQAVIVKPAKGTPIVETSTQQYYKDGYPSFNAPPTAANVQINDQQAGDLAKQLTALGSQRKAGTISEAEYQKRVAEMRKLAAEHGQDTLKEIQKEGSAQPAQTQN</sequence>
<dbReference type="OrthoDB" id="8420575at2"/>
<keyword evidence="3" id="KW-1185">Reference proteome</keyword>
<evidence type="ECO:0008006" key="4">
    <source>
        <dbReference type="Google" id="ProtNLM"/>
    </source>
</evidence>
<dbReference type="RefSeq" id="WP_075852476.1">
    <property type="nucleotide sequence ID" value="NZ_FMAC01000002.1"/>
</dbReference>
<proteinExistence type="predicted"/>
<gene>
    <name evidence="2" type="ORF">GA0061100_102693</name>
</gene>
<evidence type="ECO:0000313" key="3">
    <source>
        <dbReference type="Proteomes" id="UP000186228"/>
    </source>
</evidence>
<feature type="compositionally biased region" description="Basic and acidic residues" evidence="1">
    <location>
        <begin position="128"/>
        <end position="139"/>
    </location>
</feature>
<organism evidence="2 3">
    <name type="scientific">Rhizobium hainanense</name>
    <dbReference type="NCBI Taxonomy" id="52131"/>
    <lineage>
        <taxon>Bacteria</taxon>
        <taxon>Pseudomonadati</taxon>
        <taxon>Pseudomonadota</taxon>
        <taxon>Alphaproteobacteria</taxon>
        <taxon>Hyphomicrobiales</taxon>
        <taxon>Rhizobiaceae</taxon>
        <taxon>Rhizobium/Agrobacterium group</taxon>
        <taxon>Rhizobium</taxon>
    </lineage>
</organism>
<dbReference type="Proteomes" id="UP000186228">
    <property type="component" value="Unassembled WGS sequence"/>
</dbReference>
<evidence type="ECO:0000313" key="2">
    <source>
        <dbReference type="EMBL" id="SCB16769.1"/>
    </source>
</evidence>
<dbReference type="EMBL" id="FMAC01000002">
    <property type="protein sequence ID" value="SCB16769.1"/>
    <property type="molecule type" value="Genomic_DNA"/>
</dbReference>
<dbReference type="STRING" id="52131.GA0061100_102693"/>
<protein>
    <recommendedName>
        <fullName evidence="4">Short C-terminal domain-containing protein</fullName>
    </recommendedName>
</protein>
<evidence type="ECO:0000256" key="1">
    <source>
        <dbReference type="SAM" id="MobiDB-lite"/>
    </source>
</evidence>